<name>A0A2I1CSR9_ASPC2</name>
<evidence type="ECO:0008006" key="5">
    <source>
        <dbReference type="Google" id="ProtNLM"/>
    </source>
</evidence>
<dbReference type="VEuPathDB" id="FungiDB:P168DRAFT_330024"/>
<organism evidence="3 4">
    <name type="scientific">Aspergillus campestris (strain IBT 28561)</name>
    <dbReference type="NCBI Taxonomy" id="1392248"/>
    <lineage>
        <taxon>Eukaryota</taxon>
        <taxon>Fungi</taxon>
        <taxon>Dikarya</taxon>
        <taxon>Ascomycota</taxon>
        <taxon>Pezizomycotina</taxon>
        <taxon>Eurotiomycetes</taxon>
        <taxon>Eurotiomycetidae</taxon>
        <taxon>Eurotiales</taxon>
        <taxon>Aspergillaceae</taxon>
        <taxon>Aspergillus</taxon>
        <taxon>Aspergillus subgen. Circumdati</taxon>
    </lineage>
</organism>
<dbReference type="Proteomes" id="UP000234254">
    <property type="component" value="Unassembled WGS sequence"/>
</dbReference>
<evidence type="ECO:0000313" key="3">
    <source>
        <dbReference type="EMBL" id="PKY00673.1"/>
    </source>
</evidence>
<dbReference type="OrthoDB" id="8300214at2759"/>
<sequence>MECNPTISGERGERQGVPGVLQSHFLDNYLAQVPPSALTLVASTHSAPSLNLSLALFYSLPPIYMSTSKAMSSSSQYAPLPLHDDGEGSSSALEKRSFSEDDHCAPLLKASDNLPAHETSKPSPLPQLIFYFSFALALLSAVNIALFPTTLSKYQAYPFSDSELEALPYGDARLGLHRVAESIPPPLVYHHAWPDRIARVSRKLKDAVWGQGVQVYVTVEDSTIMRFPIPSNGVNACALSWRPPPEFSARVNDITTKGDVTEIEVWQLIAPSATSSTVSFSMDELDYDTLSYSTLPVRGELLGVLDLTAKPNSTTVEFACPSGAESLVVEMRCQRVACHHFDYRATAQFTWVDGL</sequence>
<keyword evidence="2" id="KW-1133">Transmembrane helix</keyword>
<dbReference type="EMBL" id="MSFM01000013">
    <property type="protein sequence ID" value="PKY00673.1"/>
    <property type="molecule type" value="Genomic_DNA"/>
</dbReference>
<dbReference type="RefSeq" id="XP_024689267.1">
    <property type="nucleotide sequence ID" value="XM_024841534.1"/>
</dbReference>
<evidence type="ECO:0000313" key="4">
    <source>
        <dbReference type="Proteomes" id="UP000234254"/>
    </source>
</evidence>
<keyword evidence="2" id="KW-0472">Membrane</keyword>
<dbReference type="GeneID" id="36549058"/>
<evidence type="ECO:0000256" key="2">
    <source>
        <dbReference type="SAM" id="Phobius"/>
    </source>
</evidence>
<comment type="caution">
    <text evidence="3">The sequence shown here is derived from an EMBL/GenBank/DDBJ whole genome shotgun (WGS) entry which is preliminary data.</text>
</comment>
<accession>A0A2I1CSR9</accession>
<feature type="transmembrane region" description="Helical" evidence="2">
    <location>
        <begin position="128"/>
        <end position="147"/>
    </location>
</feature>
<reference evidence="3" key="1">
    <citation type="submission" date="2016-12" db="EMBL/GenBank/DDBJ databases">
        <title>The genomes of Aspergillus section Nigri reveals drivers in fungal speciation.</title>
        <authorList>
            <consortium name="DOE Joint Genome Institute"/>
            <person name="Vesth T.C."/>
            <person name="Nybo J."/>
            <person name="Theobald S."/>
            <person name="Brandl J."/>
            <person name="Frisvad J.C."/>
            <person name="Nielsen K.F."/>
            <person name="Lyhne E.K."/>
            <person name="Kogle M.E."/>
            <person name="Kuo A."/>
            <person name="Riley R."/>
            <person name="Clum A."/>
            <person name="Nolan M."/>
            <person name="Lipzen A."/>
            <person name="Salamov A."/>
            <person name="Henrissat B."/>
            <person name="Wiebenga A."/>
            <person name="De vries R.P."/>
            <person name="Grigoriev I.V."/>
            <person name="Mortensen U.H."/>
            <person name="Andersen M.R."/>
            <person name="Baker S.E."/>
        </authorList>
    </citation>
    <scope>NUCLEOTIDE SEQUENCE</scope>
    <source>
        <strain evidence="3">IBT 28561</strain>
    </source>
</reference>
<evidence type="ECO:0000256" key="1">
    <source>
        <dbReference type="SAM" id="MobiDB-lite"/>
    </source>
</evidence>
<feature type="region of interest" description="Disordered" evidence="1">
    <location>
        <begin position="76"/>
        <end position="96"/>
    </location>
</feature>
<dbReference type="AlphaFoldDB" id="A0A2I1CSR9"/>
<keyword evidence="2" id="KW-0812">Transmembrane</keyword>
<proteinExistence type="predicted"/>
<gene>
    <name evidence="3" type="ORF">P168DRAFT_330024</name>
</gene>
<keyword evidence="4" id="KW-1185">Reference proteome</keyword>
<protein>
    <recommendedName>
        <fullName evidence="5">Ubiquitin 3 binding protein But2 C-terminal domain-containing protein</fullName>
    </recommendedName>
</protein>